<keyword evidence="2" id="KW-1185">Reference proteome</keyword>
<dbReference type="RefSeq" id="WP_102611265.1">
    <property type="nucleotide sequence ID" value="NZ_CADIKD010000012.1"/>
</dbReference>
<proteinExistence type="predicted"/>
<organism evidence="1 2">
    <name type="scientific">Trinickia soli</name>
    <dbReference type="NCBI Taxonomy" id="380675"/>
    <lineage>
        <taxon>Bacteria</taxon>
        <taxon>Pseudomonadati</taxon>
        <taxon>Pseudomonadota</taxon>
        <taxon>Betaproteobacteria</taxon>
        <taxon>Burkholderiales</taxon>
        <taxon>Burkholderiaceae</taxon>
        <taxon>Trinickia</taxon>
    </lineage>
</organism>
<dbReference type="EMBL" id="PNYB01000016">
    <property type="protein sequence ID" value="PMS21398.1"/>
    <property type="molecule type" value="Genomic_DNA"/>
</dbReference>
<evidence type="ECO:0000313" key="2">
    <source>
        <dbReference type="Proteomes" id="UP000235347"/>
    </source>
</evidence>
<evidence type="ECO:0000313" key="1">
    <source>
        <dbReference type="EMBL" id="PMS21398.1"/>
    </source>
</evidence>
<gene>
    <name evidence="1" type="ORF">C0Z19_18380</name>
</gene>
<accession>A0A2N7VW66</accession>
<name>A0A2N7VW66_9BURK</name>
<reference evidence="1 2" key="1">
    <citation type="submission" date="2018-01" db="EMBL/GenBank/DDBJ databases">
        <title>Whole genome analyses suggest that Burkholderia sensu lato contains two further novel genera in the rhizoxinica-symbiotica group Mycetohabitans gen. nov., and Trinickia gen. nov.: implications for the evolution of diazotrophy and nodulation in the Burkholderiaceae.</title>
        <authorList>
            <person name="Estrada-de los Santos P."/>
            <person name="Palmer M."/>
            <person name="Chavez-Ramirez B."/>
            <person name="Beukes C."/>
            <person name="Steenkamp E.T."/>
            <person name="Hirsch A.M."/>
            <person name="Manyaka P."/>
            <person name="Maluk M."/>
            <person name="Lafos M."/>
            <person name="Crook M."/>
            <person name="Gross E."/>
            <person name="Simon M.F."/>
            <person name="Bueno dos Reis Junior F."/>
            <person name="Poole P.S."/>
            <person name="Venter S.N."/>
            <person name="James E.K."/>
        </authorList>
    </citation>
    <scope>NUCLEOTIDE SEQUENCE [LARGE SCALE GENOMIC DNA]</scope>
    <source>
        <strain evidence="1 2">GP25-8</strain>
    </source>
</reference>
<protein>
    <submittedName>
        <fullName evidence="1">Uncharacterized protein</fullName>
    </submittedName>
</protein>
<dbReference type="Proteomes" id="UP000235347">
    <property type="component" value="Unassembled WGS sequence"/>
</dbReference>
<sequence>MAAHRTGLISRVGDTNLTWQAPGRIVVAGDGKDRKTGAAVTCVLVQLTDGKTHPCEKTSESDEERIQ</sequence>
<dbReference type="AlphaFoldDB" id="A0A2N7VW66"/>
<comment type="caution">
    <text evidence="1">The sequence shown here is derived from an EMBL/GenBank/DDBJ whole genome shotgun (WGS) entry which is preliminary data.</text>
</comment>